<dbReference type="SMART" id="SM00345">
    <property type="entry name" value="HTH_GNTR"/>
    <property type="match status" value="1"/>
</dbReference>
<dbReference type="InterPro" id="IPR000524">
    <property type="entry name" value="Tscrpt_reg_HTH_GntR"/>
</dbReference>
<dbReference type="CDD" id="cd07377">
    <property type="entry name" value="WHTH_GntR"/>
    <property type="match status" value="1"/>
</dbReference>
<proteinExistence type="predicted"/>
<dbReference type="GO" id="GO:0045892">
    <property type="term" value="P:negative regulation of DNA-templated transcription"/>
    <property type="evidence" value="ECO:0007669"/>
    <property type="project" value="TreeGrafter"/>
</dbReference>
<dbReference type="GO" id="GO:0003677">
    <property type="term" value="F:DNA binding"/>
    <property type="evidence" value="ECO:0007669"/>
    <property type="project" value="UniProtKB-KW"/>
</dbReference>
<sequence length="239" mass="27765">MKIYKNVQAIDIAIERILHFISSENLSSGEKLPSERFMSETWGIHRTTLRSALKKLNNINIIELIPGRGIYVAPKKIKRNVQDAHSMTETMSELSLDMKSYVINSKIIKCNEDLAKKLTASVGDDIYILQRLRVLDEVPYIIEFSYINITYYPFILNYDYNKHSLYRAFSDHNIKICEGFETLKVEELDNNYCDTLNMDHGSFVYKISGVSFDKDKNIVEYFESLSKVENVVFSSRLTR</sequence>
<dbReference type="Gene3D" id="1.10.10.10">
    <property type="entry name" value="Winged helix-like DNA-binding domain superfamily/Winged helix DNA-binding domain"/>
    <property type="match status" value="1"/>
</dbReference>
<evidence type="ECO:0000256" key="3">
    <source>
        <dbReference type="ARBA" id="ARBA00023163"/>
    </source>
</evidence>
<protein>
    <submittedName>
        <fullName evidence="5">GntR family transcriptional regulator</fullName>
    </submittedName>
</protein>
<dbReference type="RefSeq" id="WP_159408470.1">
    <property type="nucleotide sequence ID" value="NZ_CP034299.1"/>
</dbReference>
<dbReference type="InterPro" id="IPR050679">
    <property type="entry name" value="Bact_HTH_transcr_reg"/>
</dbReference>
<dbReference type="Proteomes" id="UP000464718">
    <property type="component" value="Chromosome ii"/>
</dbReference>
<reference evidence="5 6" key="1">
    <citation type="submission" date="2018-12" db="EMBL/GenBank/DDBJ databases">
        <title>Genomic insights into the evolutionary origins and pathogenicity of five Vibrio parahaemolyticus strains isolated from the shrimp with acute hepatopancreatic necrosis disease (AHPND).</title>
        <authorList>
            <person name="Yang Q."/>
            <person name="Dong X."/>
            <person name="Xie G."/>
            <person name="Fu S."/>
            <person name="Zou P."/>
            <person name="Sun J."/>
            <person name="Wang Y."/>
            <person name="Huang J."/>
        </authorList>
    </citation>
    <scope>NUCLEOTIDE SEQUENCE [LARGE SCALE GENOMIC DNA]</scope>
    <source>
        <strain evidence="5 6">20160303005-1</strain>
    </source>
</reference>
<dbReference type="InterPro" id="IPR036388">
    <property type="entry name" value="WH-like_DNA-bd_sf"/>
</dbReference>
<evidence type="ECO:0000256" key="1">
    <source>
        <dbReference type="ARBA" id="ARBA00023015"/>
    </source>
</evidence>
<dbReference type="Gene3D" id="3.40.1410.10">
    <property type="entry name" value="Chorismate lyase-like"/>
    <property type="match status" value="1"/>
</dbReference>
<dbReference type="InterPro" id="IPR036390">
    <property type="entry name" value="WH_DNA-bd_sf"/>
</dbReference>
<dbReference type="Pfam" id="PF07702">
    <property type="entry name" value="UTRA"/>
    <property type="match status" value="1"/>
</dbReference>
<keyword evidence="2" id="KW-0238">DNA-binding</keyword>
<dbReference type="SMART" id="SM00866">
    <property type="entry name" value="UTRA"/>
    <property type="match status" value="1"/>
</dbReference>
<dbReference type="GO" id="GO:0003700">
    <property type="term" value="F:DNA-binding transcription factor activity"/>
    <property type="evidence" value="ECO:0007669"/>
    <property type="project" value="InterPro"/>
</dbReference>
<dbReference type="SUPFAM" id="SSF64288">
    <property type="entry name" value="Chorismate lyase-like"/>
    <property type="match status" value="1"/>
</dbReference>
<dbReference type="InterPro" id="IPR028978">
    <property type="entry name" value="Chorismate_lyase_/UTRA_dom_sf"/>
</dbReference>
<evidence type="ECO:0000313" key="6">
    <source>
        <dbReference type="Proteomes" id="UP000464718"/>
    </source>
</evidence>
<dbReference type="InterPro" id="IPR011663">
    <property type="entry name" value="UTRA"/>
</dbReference>
<accession>A0AAX1FZS3</accession>
<dbReference type="PANTHER" id="PTHR44846">
    <property type="entry name" value="MANNOSYL-D-GLYCERATE TRANSPORT/METABOLISM SYSTEM REPRESSOR MNGR-RELATED"/>
    <property type="match status" value="1"/>
</dbReference>
<dbReference type="Pfam" id="PF00392">
    <property type="entry name" value="GntR"/>
    <property type="match status" value="1"/>
</dbReference>
<dbReference type="EMBL" id="CP034299">
    <property type="protein sequence ID" value="QHH12531.1"/>
    <property type="molecule type" value="Genomic_DNA"/>
</dbReference>
<keyword evidence="3" id="KW-0804">Transcription</keyword>
<gene>
    <name evidence="5" type="ORF">EHC69_25070</name>
</gene>
<dbReference type="PANTHER" id="PTHR44846:SF1">
    <property type="entry name" value="MANNOSYL-D-GLYCERATE TRANSPORT_METABOLISM SYSTEM REPRESSOR MNGR-RELATED"/>
    <property type="match status" value="1"/>
</dbReference>
<name>A0AAX1FZS3_VIBPH</name>
<organism evidence="5 6">
    <name type="scientific">Vibrio parahaemolyticus</name>
    <dbReference type="NCBI Taxonomy" id="670"/>
    <lineage>
        <taxon>Bacteria</taxon>
        <taxon>Pseudomonadati</taxon>
        <taxon>Pseudomonadota</taxon>
        <taxon>Gammaproteobacteria</taxon>
        <taxon>Vibrionales</taxon>
        <taxon>Vibrionaceae</taxon>
        <taxon>Vibrio</taxon>
    </lineage>
</organism>
<feature type="domain" description="HTH gntR-type" evidence="4">
    <location>
        <begin position="7"/>
        <end position="75"/>
    </location>
</feature>
<evidence type="ECO:0000256" key="2">
    <source>
        <dbReference type="ARBA" id="ARBA00023125"/>
    </source>
</evidence>
<dbReference type="PROSITE" id="PS50949">
    <property type="entry name" value="HTH_GNTR"/>
    <property type="match status" value="1"/>
</dbReference>
<dbReference type="AlphaFoldDB" id="A0AAX1FZS3"/>
<dbReference type="SUPFAM" id="SSF46785">
    <property type="entry name" value="Winged helix' DNA-binding domain"/>
    <property type="match status" value="1"/>
</dbReference>
<dbReference type="PRINTS" id="PR00035">
    <property type="entry name" value="HTHGNTR"/>
</dbReference>
<evidence type="ECO:0000313" key="5">
    <source>
        <dbReference type="EMBL" id="QHH12531.1"/>
    </source>
</evidence>
<evidence type="ECO:0000259" key="4">
    <source>
        <dbReference type="PROSITE" id="PS50949"/>
    </source>
</evidence>
<keyword evidence="1" id="KW-0805">Transcription regulation</keyword>